<gene>
    <name evidence="1" type="ORF">BRADI_4g08824v3</name>
</gene>
<dbReference type="EnsemblPlants" id="KQJ86986">
    <property type="protein sequence ID" value="KQJ86986"/>
    <property type="gene ID" value="BRADI_4g08824v3"/>
</dbReference>
<name>A0A0Q3H0X7_BRADI</name>
<protein>
    <submittedName>
        <fullName evidence="1 2">Uncharacterized protein</fullName>
    </submittedName>
</protein>
<evidence type="ECO:0000313" key="1">
    <source>
        <dbReference type="EMBL" id="KQJ86986.1"/>
    </source>
</evidence>
<reference evidence="2" key="3">
    <citation type="submission" date="2018-08" db="UniProtKB">
        <authorList>
            <consortium name="EnsemblPlants"/>
        </authorList>
    </citation>
    <scope>IDENTIFICATION</scope>
    <source>
        <strain evidence="2">cv. Bd21</strain>
    </source>
</reference>
<dbReference type="InParanoid" id="A0A0Q3H0X7"/>
<evidence type="ECO:0000313" key="3">
    <source>
        <dbReference type="Proteomes" id="UP000008810"/>
    </source>
</evidence>
<reference evidence="1" key="2">
    <citation type="submission" date="2017-06" db="EMBL/GenBank/DDBJ databases">
        <title>WGS assembly of Brachypodium distachyon.</title>
        <authorList>
            <consortium name="The International Brachypodium Initiative"/>
            <person name="Lucas S."/>
            <person name="Harmon-Smith M."/>
            <person name="Lail K."/>
            <person name="Tice H."/>
            <person name="Grimwood J."/>
            <person name="Bruce D."/>
            <person name="Barry K."/>
            <person name="Shu S."/>
            <person name="Lindquist E."/>
            <person name="Wang M."/>
            <person name="Pitluck S."/>
            <person name="Vogel J.P."/>
            <person name="Garvin D.F."/>
            <person name="Mockler T.C."/>
            <person name="Schmutz J."/>
            <person name="Rokhsar D."/>
            <person name="Bevan M.W."/>
        </authorList>
    </citation>
    <scope>NUCLEOTIDE SEQUENCE</scope>
    <source>
        <strain evidence="1">Bd21</strain>
    </source>
</reference>
<reference evidence="1 2" key="1">
    <citation type="journal article" date="2010" name="Nature">
        <title>Genome sequencing and analysis of the model grass Brachypodium distachyon.</title>
        <authorList>
            <consortium name="International Brachypodium Initiative"/>
        </authorList>
    </citation>
    <scope>NUCLEOTIDE SEQUENCE [LARGE SCALE GENOMIC DNA]</scope>
    <source>
        <strain evidence="1 2">Bd21</strain>
    </source>
</reference>
<dbReference type="Gramene" id="KQJ86986">
    <property type="protein sequence ID" value="KQJ86986"/>
    <property type="gene ID" value="BRADI_4g08824v3"/>
</dbReference>
<dbReference type="EMBL" id="CM000883">
    <property type="protein sequence ID" value="KQJ86986.1"/>
    <property type="molecule type" value="Genomic_DNA"/>
</dbReference>
<proteinExistence type="predicted"/>
<sequence>MKLDSYERKFIGQDVKVQDFLEATKVLKWFKENYTIEYIRRCAMSVTLGGRTASFHRYKRVNSDISWFCIPMQ</sequence>
<organism evidence="1">
    <name type="scientific">Brachypodium distachyon</name>
    <name type="common">Purple false brome</name>
    <name type="synonym">Trachynia distachya</name>
    <dbReference type="NCBI Taxonomy" id="15368"/>
    <lineage>
        <taxon>Eukaryota</taxon>
        <taxon>Viridiplantae</taxon>
        <taxon>Streptophyta</taxon>
        <taxon>Embryophyta</taxon>
        <taxon>Tracheophyta</taxon>
        <taxon>Spermatophyta</taxon>
        <taxon>Magnoliopsida</taxon>
        <taxon>Liliopsida</taxon>
        <taxon>Poales</taxon>
        <taxon>Poaceae</taxon>
        <taxon>BOP clade</taxon>
        <taxon>Pooideae</taxon>
        <taxon>Stipodae</taxon>
        <taxon>Brachypodieae</taxon>
        <taxon>Brachypodium</taxon>
    </lineage>
</organism>
<evidence type="ECO:0000313" key="2">
    <source>
        <dbReference type="EnsemblPlants" id="KQJ86986"/>
    </source>
</evidence>
<dbReference type="Proteomes" id="UP000008810">
    <property type="component" value="Chromosome 4"/>
</dbReference>
<dbReference type="AlphaFoldDB" id="A0A0Q3H0X7"/>
<keyword evidence="3" id="KW-1185">Reference proteome</keyword>
<accession>A0A0Q3H0X7</accession>